<feature type="active site" evidence="9">
    <location>
        <position position="37"/>
    </location>
</feature>
<gene>
    <name evidence="9 10" type="primary">bioD</name>
    <name evidence="10" type="ORF">CQA58_03505</name>
</gene>
<dbReference type="UniPathway" id="UPA00078">
    <property type="reaction ID" value="UER00161"/>
</dbReference>
<name>A0A3D8J351_9HELI</name>
<feature type="binding site" evidence="9">
    <location>
        <begin position="175"/>
        <end position="176"/>
    </location>
    <ligand>
        <name>ATP</name>
        <dbReference type="ChEBI" id="CHEBI:30616"/>
    </ligand>
</feature>
<comment type="cofactor">
    <cofactor evidence="9">
        <name>Mg(2+)</name>
        <dbReference type="ChEBI" id="CHEBI:18420"/>
    </cofactor>
</comment>
<keyword evidence="1 9" id="KW-0963">Cytoplasm</keyword>
<feature type="binding site" evidence="9">
    <location>
        <position position="16"/>
    </location>
    <ligand>
        <name>Mg(2+)</name>
        <dbReference type="ChEBI" id="CHEBI:18420"/>
    </ligand>
</feature>
<evidence type="ECO:0000256" key="4">
    <source>
        <dbReference type="ARBA" id="ARBA00022741"/>
    </source>
</evidence>
<feature type="binding site" evidence="9">
    <location>
        <begin position="12"/>
        <end position="17"/>
    </location>
    <ligand>
        <name>ATP</name>
        <dbReference type="ChEBI" id="CHEBI:30616"/>
    </ligand>
</feature>
<dbReference type="GO" id="GO:0005829">
    <property type="term" value="C:cytosol"/>
    <property type="evidence" value="ECO:0007669"/>
    <property type="project" value="TreeGrafter"/>
</dbReference>
<comment type="caution">
    <text evidence="10">The sequence shown here is derived from an EMBL/GenBank/DDBJ whole genome shotgun (WGS) entry which is preliminary data.</text>
</comment>
<comment type="subcellular location">
    <subcellularLocation>
        <location evidence="9">Cytoplasm</location>
    </subcellularLocation>
</comment>
<comment type="catalytic activity">
    <reaction evidence="8">
        <text>(7R,8S)-8-amino-7-(carboxyamino)nonanoate + ATP = (4R,5S)-dethiobiotin + ADP + phosphate + H(+)</text>
        <dbReference type="Rhea" id="RHEA:63684"/>
        <dbReference type="ChEBI" id="CHEBI:15378"/>
        <dbReference type="ChEBI" id="CHEBI:30616"/>
        <dbReference type="ChEBI" id="CHEBI:43474"/>
        <dbReference type="ChEBI" id="CHEBI:149470"/>
        <dbReference type="ChEBI" id="CHEBI:149473"/>
        <dbReference type="ChEBI" id="CHEBI:456216"/>
    </reaction>
</comment>
<dbReference type="NCBIfam" id="TIGR00347">
    <property type="entry name" value="bioD"/>
    <property type="match status" value="1"/>
</dbReference>
<feature type="binding site" evidence="9">
    <location>
        <position position="41"/>
    </location>
    <ligand>
        <name>substrate</name>
    </ligand>
</feature>
<evidence type="ECO:0000256" key="3">
    <source>
        <dbReference type="ARBA" id="ARBA00022723"/>
    </source>
</evidence>
<keyword evidence="4 9" id="KW-0547">Nucleotide-binding</keyword>
<protein>
    <recommendedName>
        <fullName evidence="9">ATP-dependent dethiobiotin synthetase BioD</fullName>
        <ecNumber evidence="9">6.3.3.3</ecNumber>
    </recommendedName>
    <alternativeName>
        <fullName evidence="9">DTB synthetase</fullName>
        <shortName evidence="9">DTBS</shortName>
    </alternativeName>
    <alternativeName>
        <fullName evidence="9">Dethiobiotin synthase</fullName>
    </alternativeName>
</protein>
<feature type="binding site" evidence="9">
    <location>
        <position position="49"/>
    </location>
    <ligand>
        <name>ATP</name>
        <dbReference type="ChEBI" id="CHEBI:30616"/>
    </ligand>
</feature>
<proteinExistence type="inferred from homology"/>
<comment type="caution">
    <text evidence="9">Lacks conserved residue(s) required for the propagation of feature annotation.</text>
</comment>
<feature type="binding site" evidence="9">
    <location>
        <position position="49"/>
    </location>
    <ligand>
        <name>Mg(2+)</name>
        <dbReference type="ChEBI" id="CHEBI:18420"/>
    </ligand>
</feature>
<evidence type="ECO:0000256" key="9">
    <source>
        <dbReference type="HAMAP-Rule" id="MF_00336"/>
    </source>
</evidence>
<keyword evidence="6 9" id="KW-0067">ATP-binding</keyword>
<reference evidence="10 11" key="1">
    <citation type="submission" date="2018-04" db="EMBL/GenBank/DDBJ databases">
        <title>Novel Campyloabacter and Helicobacter Species and Strains.</title>
        <authorList>
            <person name="Mannion A.J."/>
            <person name="Shen Z."/>
            <person name="Fox J.G."/>
        </authorList>
    </citation>
    <scope>NUCLEOTIDE SEQUENCE [LARGE SCALE GENOMIC DNA]</scope>
    <source>
        <strain evidence="10 11">MIT 04-9366</strain>
    </source>
</reference>
<dbReference type="Gene3D" id="3.40.50.300">
    <property type="entry name" value="P-loop containing nucleotide triphosphate hydrolases"/>
    <property type="match status" value="1"/>
</dbReference>
<keyword evidence="5 9" id="KW-0093">Biotin biosynthesis</keyword>
<sequence length="215" mass="24385">MRVFFVSGSDTNVGKTHTTLNLVRLLQAQGKKALAIKPIETGVQTLPQDCLLHLKDAQNLFPHFTLQDINLYSLPLPASPFVADSLGEIDIQKIFSHITALSDEVEILLIEGAGGLFVPIKRDYFMLSFALELQERFESEVIFVCDDRLGMLNRLLSGKFILESKGLKSHYFINLREREEFERTSLPFLLSSSTPFESNLEQLAQEIMRTFHKVP</sequence>
<comment type="pathway">
    <text evidence="9">Cofactor biosynthesis; biotin biosynthesis; biotin from 7,8-diaminononanoate: step 1/2.</text>
</comment>
<keyword evidence="11" id="KW-1185">Reference proteome</keyword>
<dbReference type="SUPFAM" id="SSF52540">
    <property type="entry name" value="P-loop containing nucleoside triphosphate hydrolases"/>
    <property type="match status" value="1"/>
</dbReference>
<dbReference type="InterPro" id="IPR004472">
    <property type="entry name" value="DTB_synth_BioD"/>
</dbReference>
<comment type="similarity">
    <text evidence="9">Belongs to the dethiobiotin synthetase family.</text>
</comment>
<evidence type="ECO:0000256" key="8">
    <source>
        <dbReference type="ARBA" id="ARBA00047386"/>
    </source>
</evidence>
<keyword evidence="2 9" id="KW-0436">Ligase</keyword>
<dbReference type="PANTHER" id="PTHR43210">
    <property type="entry name" value="DETHIOBIOTIN SYNTHETASE"/>
    <property type="match status" value="1"/>
</dbReference>
<evidence type="ECO:0000256" key="6">
    <source>
        <dbReference type="ARBA" id="ARBA00022840"/>
    </source>
</evidence>
<dbReference type="Proteomes" id="UP000257045">
    <property type="component" value="Unassembled WGS sequence"/>
</dbReference>
<dbReference type="AlphaFoldDB" id="A0A3D8J351"/>
<dbReference type="CDD" id="cd03109">
    <property type="entry name" value="DTBS"/>
    <property type="match status" value="1"/>
</dbReference>
<organism evidence="10 11">
    <name type="scientific">Helicobacter brantae</name>
    <dbReference type="NCBI Taxonomy" id="375927"/>
    <lineage>
        <taxon>Bacteria</taxon>
        <taxon>Pseudomonadati</taxon>
        <taxon>Campylobacterota</taxon>
        <taxon>Epsilonproteobacteria</taxon>
        <taxon>Campylobacterales</taxon>
        <taxon>Helicobacteraceae</taxon>
        <taxon>Helicobacter</taxon>
    </lineage>
</organism>
<comment type="subunit">
    <text evidence="9">Homodimer.</text>
</comment>
<dbReference type="GO" id="GO:0005524">
    <property type="term" value="F:ATP binding"/>
    <property type="evidence" value="ECO:0007669"/>
    <property type="project" value="UniProtKB-UniRule"/>
</dbReference>
<dbReference type="GO" id="GO:0000287">
    <property type="term" value="F:magnesium ion binding"/>
    <property type="evidence" value="ECO:0007669"/>
    <property type="project" value="UniProtKB-UniRule"/>
</dbReference>
<comment type="catalytic activity">
    <reaction evidence="9">
        <text>(7R,8S)-7,8-diammoniononanoate + CO2 + ATP = (4R,5S)-dethiobiotin + ADP + phosphate + 3 H(+)</text>
        <dbReference type="Rhea" id="RHEA:15805"/>
        <dbReference type="ChEBI" id="CHEBI:15378"/>
        <dbReference type="ChEBI" id="CHEBI:16526"/>
        <dbReference type="ChEBI" id="CHEBI:30616"/>
        <dbReference type="ChEBI" id="CHEBI:43474"/>
        <dbReference type="ChEBI" id="CHEBI:149469"/>
        <dbReference type="ChEBI" id="CHEBI:149473"/>
        <dbReference type="ChEBI" id="CHEBI:456216"/>
        <dbReference type="EC" id="6.3.3.3"/>
    </reaction>
</comment>
<dbReference type="GO" id="GO:0009102">
    <property type="term" value="P:biotin biosynthetic process"/>
    <property type="evidence" value="ECO:0007669"/>
    <property type="project" value="UniProtKB-UniRule"/>
</dbReference>
<evidence type="ECO:0000256" key="2">
    <source>
        <dbReference type="ARBA" id="ARBA00022598"/>
    </source>
</evidence>
<evidence type="ECO:0000256" key="5">
    <source>
        <dbReference type="ARBA" id="ARBA00022756"/>
    </source>
</evidence>
<dbReference type="GO" id="GO:0004141">
    <property type="term" value="F:dethiobiotin synthase activity"/>
    <property type="evidence" value="ECO:0007669"/>
    <property type="project" value="UniProtKB-UniRule"/>
</dbReference>
<evidence type="ECO:0000256" key="1">
    <source>
        <dbReference type="ARBA" id="ARBA00022490"/>
    </source>
</evidence>
<feature type="binding site" evidence="9">
    <location>
        <position position="111"/>
    </location>
    <ligand>
        <name>Mg(2+)</name>
        <dbReference type="ChEBI" id="CHEBI:18420"/>
    </ligand>
</feature>
<dbReference type="HAMAP" id="MF_00336">
    <property type="entry name" value="BioD"/>
    <property type="match status" value="1"/>
</dbReference>
<comment type="function">
    <text evidence="9">Catalyzes a mechanistically unusual reaction, the ATP-dependent insertion of CO2 between the N7 and N8 nitrogen atoms of 7,8-diaminopelargonic acid (DAPA, also called 7,8-diammoniononanoate) to form a ureido ring.</text>
</comment>
<evidence type="ECO:0000313" key="11">
    <source>
        <dbReference type="Proteomes" id="UP000257045"/>
    </source>
</evidence>
<dbReference type="Pfam" id="PF13500">
    <property type="entry name" value="AAA_26"/>
    <property type="match status" value="1"/>
</dbReference>
<feature type="binding site" evidence="9">
    <location>
        <begin position="111"/>
        <end position="114"/>
    </location>
    <ligand>
        <name>ATP</name>
        <dbReference type="ChEBI" id="CHEBI:30616"/>
    </ligand>
</feature>
<dbReference type="InterPro" id="IPR027417">
    <property type="entry name" value="P-loop_NTPase"/>
</dbReference>
<dbReference type="PANTHER" id="PTHR43210:SF2">
    <property type="entry name" value="ATP-DEPENDENT DETHIOBIOTIN SYNTHETASE BIOD 2"/>
    <property type="match status" value="1"/>
</dbReference>
<dbReference type="EMBL" id="NXLV01000004">
    <property type="protein sequence ID" value="RDU71191.1"/>
    <property type="molecule type" value="Genomic_DNA"/>
</dbReference>
<dbReference type="RefSeq" id="WP_115569337.1">
    <property type="nucleotide sequence ID" value="NZ_NXLV01000004.1"/>
</dbReference>
<dbReference type="EC" id="6.3.3.3" evidence="9"/>
<accession>A0A3D8J351</accession>
<keyword evidence="3 9" id="KW-0479">Metal-binding</keyword>
<dbReference type="OrthoDB" id="9802097at2"/>
<evidence type="ECO:0000256" key="7">
    <source>
        <dbReference type="ARBA" id="ARBA00022842"/>
    </source>
</evidence>
<evidence type="ECO:0000313" key="10">
    <source>
        <dbReference type="EMBL" id="RDU71191.1"/>
    </source>
</evidence>
<keyword evidence="7 9" id="KW-0460">Magnesium</keyword>